<dbReference type="Pfam" id="PF07972">
    <property type="entry name" value="Flavodoxin_NdrI"/>
    <property type="match status" value="1"/>
</dbReference>
<dbReference type="Gene3D" id="3.40.50.360">
    <property type="match status" value="1"/>
</dbReference>
<gene>
    <name evidence="3" type="ORF">DT065_10585</name>
</gene>
<evidence type="ECO:0000256" key="1">
    <source>
        <dbReference type="SAM" id="MobiDB-lite"/>
    </source>
</evidence>
<dbReference type="PROSITE" id="PS50902">
    <property type="entry name" value="FLAVODOXIN_LIKE"/>
    <property type="match status" value="1"/>
</dbReference>
<evidence type="ECO:0000313" key="4">
    <source>
        <dbReference type="Proteomes" id="UP000252100"/>
    </source>
</evidence>
<sequence>MRVVPKLMALRSAFILYESLSGNTAQLSMFIHQLLEYDDTNVKRMPLRSFLDLSIADADEVIQQYETIFIGTYTDDAHLPPEPIEELMETYAFPGQQIIAFGTGDTQWGDTYCLAAHTIAKHYQSPYPVLEIEQMPARSDEEKIYNWLEAIDNEQTHGKSSDYGAGKSGAIHRHY</sequence>
<dbReference type="SUPFAM" id="SSF52218">
    <property type="entry name" value="Flavoproteins"/>
    <property type="match status" value="1"/>
</dbReference>
<organism evidence="3 4">
    <name type="scientific">Salicibibacter kimchii</name>
    <dbReference type="NCBI Taxonomy" id="2099786"/>
    <lineage>
        <taxon>Bacteria</taxon>
        <taxon>Bacillati</taxon>
        <taxon>Bacillota</taxon>
        <taxon>Bacilli</taxon>
        <taxon>Bacillales</taxon>
        <taxon>Bacillaceae</taxon>
        <taxon>Salicibibacter</taxon>
    </lineage>
</organism>
<keyword evidence="4" id="KW-1185">Reference proteome</keyword>
<dbReference type="EMBL" id="CP031092">
    <property type="protein sequence ID" value="AXF56423.1"/>
    <property type="molecule type" value="Genomic_DNA"/>
</dbReference>
<dbReference type="InterPro" id="IPR008254">
    <property type="entry name" value="Flavodoxin/NO_synth"/>
</dbReference>
<dbReference type="InterPro" id="IPR004465">
    <property type="entry name" value="RNR_NrdI"/>
</dbReference>
<name>A0A345BZP2_9BACI</name>
<feature type="region of interest" description="Disordered" evidence="1">
    <location>
        <begin position="156"/>
        <end position="175"/>
    </location>
</feature>
<accession>A0A345BZP2</accession>
<dbReference type="Proteomes" id="UP000252100">
    <property type="component" value="Chromosome"/>
</dbReference>
<evidence type="ECO:0000313" key="3">
    <source>
        <dbReference type="EMBL" id="AXF56423.1"/>
    </source>
</evidence>
<dbReference type="KEGG" id="rue:DT065_10585"/>
<dbReference type="AlphaFoldDB" id="A0A345BZP2"/>
<dbReference type="GO" id="GO:0010181">
    <property type="term" value="F:FMN binding"/>
    <property type="evidence" value="ECO:0007669"/>
    <property type="project" value="InterPro"/>
</dbReference>
<dbReference type="GO" id="GO:0016651">
    <property type="term" value="F:oxidoreductase activity, acting on NAD(P)H"/>
    <property type="evidence" value="ECO:0007669"/>
    <property type="project" value="UniProtKB-ARBA"/>
</dbReference>
<evidence type="ECO:0000259" key="2">
    <source>
        <dbReference type="PROSITE" id="PS50902"/>
    </source>
</evidence>
<dbReference type="InterPro" id="IPR029039">
    <property type="entry name" value="Flavoprotein-like_sf"/>
</dbReference>
<feature type="domain" description="Flavodoxin-like" evidence="2">
    <location>
        <begin position="13"/>
        <end position="152"/>
    </location>
</feature>
<protein>
    <recommendedName>
        <fullName evidence="2">Flavodoxin-like domain-containing protein</fullName>
    </recommendedName>
</protein>
<reference evidence="3 4" key="1">
    <citation type="journal article" date="2018" name="J. Microbiol.">
        <title>Salicibibacter kimchii gen. nov., sp. nov., a moderately halophilic and alkalitolerant bacterium in the family Bacillaceae, isolated from kimchi.</title>
        <authorList>
            <person name="Jang J.Y."/>
            <person name="Oh Y.J."/>
            <person name="Lim S.K."/>
            <person name="Park H.K."/>
            <person name="Lee C."/>
            <person name="Kim J.Y."/>
            <person name="Lee M.A."/>
            <person name="Choi H.J."/>
        </authorList>
    </citation>
    <scope>NUCLEOTIDE SEQUENCE [LARGE SCALE GENOMIC DNA]</scope>
    <source>
        <strain evidence="3 4">NKC1-1</strain>
    </source>
</reference>
<proteinExistence type="predicted"/>